<dbReference type="PANTHER" id="PTHR30126:SF40">
    <property type="entry name" value="HTH-TYPE TRANSCRIPTIONAL REGULATOR GLTR"/>
    <property type="match status" value="1"/>
</dbReference>
<dbReference type="InterPro" id="IPR036388">
    <property type="entry name" value="WH-like_DNA-bd_sf"/>
</dbReference>
<dbReference type="Gene3D" id="3.40.190.290">
    <property type="match status" value="1"/>
</dbReference>
<keyword evidence="7" id="KW-1185">Reference proteome</keyword>
<evidence type="ECO:0000259" key="5">
    <source>
        <dbReference type="PROSITE" id="PS50931"/>
    </source>
</evidence>
<dbReference type="PANTHER" id="PTHR30126">
    <property type="entry name" value="HTH-TYPE TRANSCRIPTIONAL REGULATOR"/>
    <property type="match status" value="1"/>
</dbReference>
<evidence type="ECO:0000256" key="3">
    <source>
        <dbReference type="ARBA" id="ARBA00023125"/>
    </source>
</evidence>
<accession>A0ABS4I9B3</accession>
<evidence type="ECO:0000313" key="6">
    <source>
        <dbReference type="EMBL" id="MBP1967531.1"/>
    </source>
</evidence>
<keyword evidence="3 6" id="KW-0238">DNA-binding</keyword>
<dbReference type="Pfam" id="PF03466">
    <property type="entry name" value="LysR_substrate"/>
    <property type="match status" value="1"/>
</dbReference>
<organism evidence="6 7">
    <name type="scientific">Paenibacillus aceris</name>
    <dbReference type="NCBI Taxonomy" id="869555"/>
    <lineage>
        <taxon>Bacteria</taxon>
        <taxon>Bacillati</taxon>
        <taxon>Bacillota</taxon>
        <taxon>Bacilli</taxon>
        <taxon>Bacillales</taxon>
        <taxon>Paenibacillaceae</taxon>
        <taxon>Paenibacillus</taxon>
    </lineage>
</organism>
<dbReference type="EMBL" id="JAGGKV010000036">
    <property type="protein sequence ID" value="MBP1967531.1"/>
    <property type="molecule type" value="Genomic_DNA"/>
</dbReference>
<reference evidence="6 7" key="1">
    <citation type="submission" date="2021-03" db="EMBL/GenBank/DDBJ databases">
        <title>Genomic Encyclopedia of Type Strains, Phase IV (KMG-IV): sequencing the most valuable type-strain genomes for metagenomic binning, comparative biology and taxonomic classification.</title>
        <authorList>
            <person name="Goeker M."/>
        </authorList>
    </citation>
    <scope>NUCLEOTIDE SEQUENCE [LARGE SCALE GENOMIC DNA]</scope>
    <source>
        <strain evidence="6 7">DSM 24950</strain>
    </source>
</reference>
<protein>
    <submittedName>
        <fullName evidence="6">DNA-binding transcriptional LysR family regulator</fullName>
    </submittedName>
</protein>
<dbReference type="PROSITE" id="PS50931">
    <property type="entry name" value="HTH_LYSR"/>
    <property type="match status" value="1"/>
</dbReference>
<feature type="domain" description="HTH lysR-type" evidence="5">
    <location>
        <begin position="1"/>
        <end position="58"/>
    </location>
</feature>
<dbReference type="Proteomes" id="UP001519344">
    <property type="component" value="Unassembled WGS sequence"/>
</dbReference>
<name>A0ABS4I9B3_9BACL</name>
<evidence type="ECO:0000313" key="7">
    <source>
        <dbReference type="Proteomes" id="UP001519344"/>
    </source>
</evidence>
<dbReference type="RefSeq" id="WP_167059279.1">
    <property type="nucleotide sequence ID" value="NZ_JAAOZR010000022.1"/>
</dbReference>
<keyword evidence="4" id="KW-0804">Transcription</keyword>
<evidence type="ECO:0000256" key="1">
    <source>
        <dbReference type="ARBA" id="ARBA00009437"/>
    </source>
</evidence>
<evidence type="ECO:0000256" key="4">
    <source>
        <dbReference type="ARBA" id="ARBA00023163"/>
    </source>
</evidence>
<dbReference type="SUPFAM" id="SSF53850">
    <property type="entry name" value="Periplasmic binding protein-like II"/>
    <property type="match status" value="1"/>
</dbReference>
<gene>
    <name evidence="6" type="ORF">J2Z65_006803</name>
</gene>
<dbReference type="SUPFAM" id="SSF46785">
    <property type="entry name" value="Winged helix' DNA-binding domain"/>
    <property type="match status" value="1"/>
</dbReference>
<dbReference type="Pfam" id="PF00126">
    <property type="entry name" value="HTH_1"/>
    <property type="match status" value="1"/>
</dbReference>
<comment type="caution">
    <text evidence="6">The sequence shown here is derived from an EMBL/GenBank/DDBJ whole genome shotgun (WGS) entry which is preliminary data.</text>
</comment>
<sequence>MNIENIEAFVYVHHLGSFNKAAQALFLTQPSVSARIQALERELGSQLFFREGKHILITENGKQFLPYAQLILTTYQEIKIKLQQNLAVSYELKIGCAISVSNYLLPDILPLFSEKFPDVKIKIMTGHSNVILEKVLNKEVDLGIVRTVTHPNIDNVLFHKDPIGLFVPLGHPLLEKGSAAINEISQFPLIFFDYGSMDWLMITRLFENMNPNIVMEVDSMEAAKKLILKGMGISFLPEHCVRNEIENGLLSRVEITPEVDISIRIDLIYLKGSSSPFLNFFQQISFGKI</sequence>
<dbReference type="InterPro" id="IPR000847">
    <property type="entry name" value="LysR_HTH_N"/>
</dbReference>
<dbReference type="CDD" id="cd05466">
    <property type="entry name" value="PBP2_LTTR_substrate"/>
    <property type="match status" value="1"/>
</dbReference>
<dbReference type="Gene3D" id="1.10.10.10">
    <property type="entry name" value="Winged helix-like DNA-binding domain superfamily/Winged helix DNA-binding domain"/>
    <property type="match status" value="1"/>
</dbReference>
<dbReference type="InterPro" id="IPR005119">
    <property type="entry name" value="LysR_subst-bd"/>
</dbReference>
<comment type="similarity">
    <text evidence="1">Belongs to the LysR transcriptional regulatory family.</text>
</comment>
<dbReference type="InterPro" id="IPR036390">
    <property type="entry name" value="WH_DNA-bd_sf"/>
</dbReference>
<dbReference type="PRINTS" id="PR00039">
    <property type="entry name" value="HTHLYSR"/>
</dbReference>
<dbReference type="GO" id="GO:0003677">
    <property type="term" value="F:DNA binding"/>
    <property type="evidence" value="ECO:0007669"/>
    <property type="project" value="UniProtKB-KW"/>
</dbReference>
<evidence type="ECO:0000256" key="2">
    <source>
        <dbReference type="ARBA" id="ARBA00023015"/>
    </source>
</evidence>
<proteinExistence type="inferred from homology"/>
<keyword evidence="2" id="KW-0805">Transcription regulation</keyword>